<dbReference type="Proteomes" id="UP000685013">
    <property type="component" value="Chromosome 2"/>
</dbReference>
<dbReference type="GO" id="GO:0016192">
    <property type="term" value="P:vesicle-mediated transport"/>
    <property type="evidence" value="ECO:0007669"/>
    <property type="project" value="InterPro"/>
</dbReference>
<evidence type="ECO:0000313" key="7">
    <source>
        <dbReference type="EMBL" id="KAG6606242.1"/>
    </source>
</evidence>
<reference evidence="7 8" key="1">
    <citation type="journal article" date="2021" name="Hortic Res">
        <title>The domestication of Cucurbita argyrosperma as revealed by the genome of its wild relative.</title>
        <authorList>
            <person name="Barrera-Redondo J."/>
            <person name="Sanchez-de la Vega G."/>
            <person name="Aguirre-Liguori J.A."/>
            <person name="Castellanos-Morales G."/>
            <person name="Gutierrez-Guerrero Y.T."/>
            <person name="Aguirre-Dugua X."/>
            <person name="Aguirre-Planter E."/>
            <person name="Tenaillon M.I."/>
            <person name="Lira-Saade R."/>
            <person name="Eguiarte L.E."/>
        </authorList>
    </citation>
    <scope>NUCLEOTIDE SEQUENCE [LARGE SCALE GENOMIC DNA]</scope>
    <source>
        <strain evidence="7">JBR-2021</strain>
    </source>
</reference>
<feature type="domain" description="2Fe-2S ferredoxin-type" evidence="6">
    <location>
        <begin position="750"/>
        <end position="842"/>
    </location>
</feature>
<dbReference type="InterPro" id="IPR043532">
    <property type="entry name" value="AP2_Mu_N"/>
</dbReference>
<dbReference type="InterPro" id="IPR050431">
    <property type="entry name" value="Adaptor_comp_med_subunit"/>
</dbReference>
<keyword evidence="2" id="KW-0813">Transport</keyword>
<sequence>MPVAASAIYFLNLRGDVLINRLYRDDVGGNMVDAFRTHIMQTKELGTCPVRQIGGCSFFYMRISNVYIVIVVSSNANVACAFKFVVEAVALFKSYFGGAFDEDAIRNNFVLIYELLDEIMDFGYPQNLSPEILKLYITQEGVRSPFSSKPADKPVPNATLQVTGAVGWRREGLVYKKNEVFLDIVESVNLLMSSKGSVLRCDVTGKILMKCFLSGMPDLKLGLNDKIGLEKESQLKARPTKSGKTIELDDVTFHQCVNLTRFNSEKTVSFVPPDGEFELMKYRITEGVNLPFRVLPTIKELGRTRMEVNVKVKSVFGAKMFALGVVIKVPVPKQTAKTNFQVTSGRAKYNASIDCIVWKIRKFPGQTEPTMSAEIELISTVTERKPWTRPPIQMEFQVPMFTASGLRVRFLKVWEKSGYNTVEWVRYITKAGSYEIRFYRECISSYKKTDNKKEISNDPRIQKPDHQIPLSFFLSFSRSPSLSVIRSVRSLQCLEMRFLRKIAGFLGFSKDDAHDVKHEDEEVESGNQAPKRVHMQETGPRRGFSVPVQVAVNVPQPGPILVPSSSGDGGVQGLTWYAKRLRVDEDGDVAEQFLDEVLPETPTSTTTDHHKPYPRFQINNRNRLAKVKNQVILQEGKLQQCIEHQESVTPYNCFLFPLQFFRLRYPSLHLHTTRRCVENSALPMDVLLPCTSFRSVNLKPESSRSFLSTNRNRRFSDLLKCRRKTISTELQATVDVAGRTDDGSASIPTHKVTVHDRERGVVHEFVVPEDQYILHTAEAQSISLPFACRHGCCTSCAVRIKSGQIRQPEALGISAELKSKGYALLCVGFPTSDVEVETQDEDEVYWLQFGRYFARGPIERDDYALELAMADE</sequence>
<dbReference type="InterPro" id="IPR001041">
    <property type="entry name" value="2Fe-2S_ferredoxin-type"/>
</dbReference>
<accession>A0AAV6P3X8</accession>
<protein>
    <submittedName>
        <fullName evidence="7">AP-2 complex subunit mu</fullName>
    </submittedName>
</protein>
<evidence type="ECO:0000313" key="8">
    <source>
        <dbReference type="Proteomes" id="UP000685013"/>
    </source>
</evidence>
<dbReference type="FunFam" id="2.60.40.1170:FF:000023">
    <property type="entry name" value="AP-2 complex subunit mu"/>
    <property type="match status" value="1"/>
</dbReference>
<keyword evidence="3" id="KW-0653">Protein transport</keyword>
<name>A0AAV6P3X8_9ROSI</name>
<evidence type="ECO:0000259" key="6">
    <source>
        <dbReference type="PROSITE" id="PS51085"/>
    </source>
</evidence>
<dbReference type="Pfam" id="PF00111">
    <property type="entry name" value="Fer2"/>
    <property type="match status" value="1"/>
</dbReference>
<dbReference type="PROSITE" id="PS00990">
    <property type="entry name" value="CLAT_ADAPTOR_M_1"/>
    <property type="match status" value="1"/>
</dbReference>
<evidence type="ECO:0000259" key="5">
    <source>
        <dbReference type="PROSITE" id="PS51072"/>
    </source>
</evidence>
<dbReference type="GO" id="GO:0006886">
    <property type="term" value="P:intracellular protein transport"/>
    <property type="evidence" value="ECO:0007669"/>
    <property type="project" value="InterPro"/>
</dbReference>
<dbReference type="CDD" id="cd14836">
    <property type="entry name" value="AP2_Mu_N"/>
    <property type="match status" value="1"/>
</dbReference>
<evidence type="ECO:0000256" key="1">
    <source>
        <dbReference type="ARBA" id="ARBA00004308"/>
    </source>
</evidence>
<organism evidence="7 8">
    <name type="scientific">Cucurbita argyrosperma subsp. sororia</name>
    <dbReference type="NCBI Taxonomy" id="37648"/>
    <lineage>
        <taxon>Eukaryota</taxon>
        <taxon>Viridiplantae</taxon>
        <taxon>Streptophyta</taxon>
        <taxon>Embryophyta</taxon>
        <taxon>Tracheophyta</taxon>
        <taxon>Spermatophyta</taxon>
        <taxon>Magnoliopsida</taxon>
        <taxon>eudicotyledons</taxon>
        <taxon>Gunneridae</taxon>
        <taxon>Pentapetalae</taxon>
        <taxon>rosids</taxon>
        <taxon>fabids</taxon>
        <taxon>Cucurbitales</taxon>
        <taxon>Cucurbitaceae</taxon>
        <taxon>Cucurbiteae</taxon>
        <taxon>Cucurbita</taxon>
    </lineage>
</organism>
<dbReference type="CDD" id="cd00207">
    <property type="entry name" value="fer2"/>
    <property type="match status" value="1"/>
</dbReference>
<gene>
    <name evidence="7" type="primary">AP2M</name>
    <name evidence="7" type="ORF">SDJN03_03559</name>
</gene>
<comment type="subcellular location">
    <subcellularLocation>
        <location evidence="1">Endomembrane system</location>
    </subcellularLocation>
</comment>
<dbReference type="FunFam" id="3.30.450.60:FF:000002">
    <property type="entry name" value="AP-2 complex subunit mu, putative"/>
    <property type="match status" value="1"/>
</dbReference>
<feature type="non-terminal residue" evidence="7">
    <location>
        <position position="1"/>
    </location>
</feature>
<feature type="domain" description="MHD" evidence="5">
    <location>
        <begin position="177"/>
        <end position="437"/>
    </location>
</feature>
<comment type="caution">
    <text evidence="7">The sequence shown here is derived from an EMBL/GenBank/DDBJ whole genome shotgun (WGS) entry which is preliminary data.</text>
</comment>
<dbReference type="PROSITE" id="PS51072">
    <property type="entry name" value="MHD"/>
    <property type="match status" value="1"/>
</dbReference>
<dbReference type="GO" id="GO:0012505">
    <property type="term" value="C:endomembrane system"/>
    <property type="evidence" value="ECO:0007669"/>
    <property type="project" value="UniProtKB-SubCell"/>
</dbReference>
<dbReference type="CDD" id="cd09251">
    <property type="entry name" value="AP-2_Mu2_Cterm"/>
    <property type="match status" value="1"/>
</dbReference>
<dbReference type="InterPro" id="IPR018240">
    <property type="entry name" value="Clathrin_mu_CS"/>
</dbReference>
<evidence type="ECO:0000256" key="4">
    <source>
        <dbReference type="ARBA" id="ARBA00023136"/>
    </source>
</evidence>
<dbReference type="PROSITE" id="PS51085">
    <property type="entry name" value="2FE2S_FER_2"/>
    <property type="match status" value="1"/>
</dbReference>
<proteinExistence type="predicted"/>
<dbReference type="PANTHER" id="PTHR10529">
    <property type="entry name" value="AP COMPLEX SUBUNIT MU"/>
    <property type="match status" value="1"/>
</dbReference>
<dbReference type="Pfam" id="PF00928">
    <property type="entry name" value="Adap_comp_sub"/>
    <property type="match status" value="1"/>
</dbReference>
<evidence type="ECO:0000256" key="2">
    <source>
        <dbReference type="ARBA" id="ARBA00022448"/>
    </source>
</evidence>
<keyword evidence="8" id="KW-1185">Reference proteome</keyword>
<dbReference type="InterPro" id="IPR043512">
    <property type="entry name" value="Mu2_C"/>
</dbReference>
<dbReference type="GO" id="GO:0030131">
    <property type="term" value="C:clathrin adaptor complex"/>
    <property type="evidence" value="ECO:0007669"/>
    <property type="project" value="InterPro"/>
</dbReference>
<dbReference type="AlphaFoldDB" id="A0AAV6P3X8"/>
<dbReference type="EMBL" id="JAGKQH010000002">
    <property type="protein sequence ID" value="KAG6606242.1"/>
    <property type="molecule type" value="Genomic_DNA"/>
</dbReference>
<dbReference type="InterPro" id="IPR028565">
    <property type="entry name" value="MHD"/>
</dbReference>
<evidence type="ECO:0000256" key="3">
    <source>
        <dbReference type="ARBA" id="ARBA00022927"/>
    </source>
</evidence>
<dbReference type="GO" id="GO:0051536">
    <property type="term" value="F:iron-sulfur cluster binding"/>
    <property type="evidence" value="ECO:0007669"/>
    <property type="project" value="InterPro"/>
</dbReference>
<keyword evidence="4" id="KW-0472">Membrane</keyword>